<accession>J9FWU1</accession>
<comment type="caution">
    <text evidence="2">The sequence shown here is derived from an EMBL/GenBank/DDBJ whole genome shotgun (WGS) entry which is preliminary data.</text>
</comment>
<dbReference type="InterPro" id="IPR006171">
    <property type="entry name" value="TOPRIM_dom"/>
</dbReference>
<evidence type="ECO:0000313" key="2">
    <source>
        <dbReference type="EMBL" id="EJW99466.1"/>
    </source>
</evidence>
<dbReference type="InterPro" id="IPR027417">
    <property type="entry name" value="P-loop_NTPase"/>
</dbReference>
<dbReference type="AlphaFoldDB" id="J9FWU1"/>
<dbReference type="EMBL" id="AMCI01003787">
    <property type="protein sequence ID" value="EJW99466.1"/>
    <property type="molecule type" value="Genomic_DNA"/>
</dbReference>
<sequence>MPQLIVTEGEKDCVALCEAGFPYCISVPTGADSDPAQYLRPFLGWLEAVDTVVLCGDTDYPGRQMTDQLAQLFGSHARFVELPADCKDIADVLLRHGKETVRHILEHAYPPKLDQIVTVAQLHHSILDYLEGHYDHGYDVGYGPYTDHVFHPTHEGGLIVVTGQPNCGKSSFLKDLMLHMMQKEDIRFLLFSFEDPDKAKHYAQMARLYLKTNNPKHLPRTVCEDCLKFLNTHMAHVDLKGELATPDSIYRLADSYLHQHPFDYLIIDPYVYVDFKDRPKDENETQNVKYLLTKLQSWGHRNHVWVVIVAHPRKSVTAHGGHTSDDVSPDDIAASAHWKNLADFLFSLKRVNQPGRRYTELNMLKVRDQDLCSTGKVYYVRQPWGTFLEMPDPESCEQWYQAHE</sequence>
<dbReference type="Pfam" id="PF13481">
    <property type="entry name" value="AAA_25"/>
    <property type="match status" value="1"/>
</dbReference>
<dbReference type="Gene3D" id="3.40.50.300">
    <property type="entry name" value="P-loop containing nucleotide triphosphate hydrolases"/>
    <property type="match status" value="1"/>
</dbReference>
<name>J9FWU1_9ZZZZ</name>
<gene>
    <name evidence="2" type="ORF">EVA_12421</name>
</gene>
<dbReference type="Pfam" id="PF13662">
    <property type="entry name" value="Toprim_4"/>
    <property type="match status" value="1"/>
</dbReference>
<dbReference type="SUPFAM" id="SSF56731">
    <property type="entry name" value="DNA primase core"/>
    <property type="match status" value="1"/>
</dbReference>
<keyword evidence="2" id="KW-0067">ATP-binding</keyword>
<dbReference type="GO" id="GO:0043139">
    <property type="term" value="F:5'-3' DNA helicase activity"/>
    <property type="evidence" value="ECO:0007669"/>
    <property type="project" value="InterPro"/>
</dbReference>
<dbReference type="CDD" id="cd01029">
    <property type="entry name" value="TOPRIM_primases"/>
    <property type="match status" value="1"/>
</dbReference>
<dbReference type="GO" id="GO:0003697">
    <property type="term" value="F:single-stranded DNA binding"/>
    <property type="evidence" value="ECO:0007669"/>
    <property type="project" value="InterPro"/>
</dbReference>
<dbReference type="PANTHER" id="PTHR12873:SF0">
    <property type="entry name" value="TWINKLE MTDNA HELICASE"/>
    <property type="match status" value="1"/>
</dbReference>
<reference evidence="2" key="1">
    <citation type="journal article" date="2012" name="PLoS ONE">
        <title>Gene sets for utilization of primary and secondary nutrition supplies in the distal gut of endangered iberian lynx.</title>
        <authorList>
            <person name="Alcaide M."/>
            <person name="Messina E."/>
            <person name="Richter M."/>
            <person name="Bargiela R."/>
            <person name="Peplies J."/>
            <person name="Huws S.A."/>
            <person name="Newbold C.J."/>
            <person name="Golyshin P.N."/>
            <person name="Simon M.A."/>
            <person name="Lopez G."/>
            <person name="Yakimov M.M."/>
            <person name="Ferrer M."/>
        </authorList>
    </citation>
    <scope>NUCLEOTIDE SEQUENCE</scope>
</reference>
<dbReference type="InterPro" id="IPR034154">
    <property type="entry name" value="TOPRIM_DnaG/twinkle"/>
</dbReference>
<proteinExistence type="predicted"/>
<dbReference type="InterPro" id="IPR027032">
    <property type="entry name" value="Twinkle-like"/>
</dbReference>
<keyword evidence="2" id="KW-0347">Helicase</keyword>
<evidence type="ECO:0000259" key="1">
    <source>
        <dbReference type="Pfam" id="PF13662"/>
    </source>
</evidence>
<keyword evidence="2" id="KW-0378">Hydrolase</keyword>
<protein>
    <submittedName>
        <fullName evidence="2">DNA primase/helicase</fullName>
    </submittedName>
</protein>
<keyword evidence="2" id="KW-0547">Nucleotide-binding</keyword>
<dbReference type="PANTHER" id="PTHR12873">
    <property type="entry name" value="T7-LIKE MITOCHONDRIAL DNA HELICASE"/>
    <property type="match status" value="1"/>
</dbReference>
<dbReference type="SUPFAM" id="SSF52540">
    <property type="entry name" value="P-loop containing nucleoside triphosphate hydrolases"/>
    <property type="match status" value="1"/>
</dbReference>
<organism evidence="2">
    <name type="scientific">gut metagenome</name>
    <dbReference type="NCBI Taxonomy" id="749906"/>
    <lineage>
        <taxon>unclassified sequences</taxon>
        <taxon>metagenomes</taxon>
        <taxon>organismal metagenomes</taxon>
    </lineage>
</organism>
<feature type="domain" description="Toprim" evidence="1">
    <location>
        <begin position="3"/>
        <end position="73"/>
    </location>
</feature>
<dbReference type="Gene3D" id="3.40.1360.10">
    <property type="match status" value="1"/>
</dbReference>